<keyword evidence="1" id="KW-0472">Membrane</keyword>
<protein>
    <submittedName>
        <fullName evidence="2">Uncharacterized protein</fullName>
    </submittedName>
</protein>
<dbReference type="AlphaFoldDB" id="A0A1A9UFC6"/>
<evidence type="ECO:0000256" key="1">
    <source>
        <dbReference type="SAM" id="Phobius"/>
    </source>
</evidence>
<sequence>MCNTGRRVKSQFSVNYLYQVLLELTETAVVTLLTCSSALYFEFNYMAAHLMMDDGTSMDGCGMNVAFVEATSQTFFIHFVAPTPHAYLLLYAADINNTGLHGFFFSFWTHDYKNAQKMSPHELYHYLNLKKIDSDLG</sequence>
<reference evidence="2" key="1">
    <citation type="submission" date="2020-05" db="UniProtKB">
        <authorList>
            <consortium name="EnsemblMetazoa"/>
        </authorList>
    </citation>
    <scope>IDENTIFICATION</scope>
    <source>
        <strain evidence="2">TTRI</strain>
    </source>
</reference>
<organism evidence="2 3">
    <name type="scientific">Glossina austeni</name>
    <name type="common">Savannah tsetse fly</name>
    <dbReference type="NCBI Taxonomy" id="7395"/>
    <lineage>
        <taxon>Eukaryota</taxon>
        <taxon>Metazoa</taxon>
        <taxon>Ecdysozoa</taxon>
        <taxon>Arthropoda</taxon>
        <taxon>Hexapoda</taxon>
        <taxon>Insecta</taxon>
        <taxon>Pterygota</taxon>
        <taxon>Neoptera</taxon>
        <taxon>Endopterygota</taxon>
        <taxon>Diptera</taxon>
        <taxon>Brachycera</taxon>
        <taxon>Muscomorpha</taxon>
        <taxon>Hippoboscoidea</taxon>
        <taxon>Glossinidae</taxon>
        <taxon>Glossina</taxon>
    </lineage>
</organism>
<keyword evidence="1" id="KW-1133">Transmembrane helix</keyword>
<name>A0A1A9UFC6_GLOAU</name>
<proteinExistence type="predicted"/>
<accession>A0A1A9UFC6</accession>
<evidence type="ECO:0000313" key="2">
    <source>
        <dbReference type="EnsemblMetazoa" id="GAUT003076-PA"/>
    </source>
</evidence>
<feature type="transmembrane region" description="Helical" evidence="1">
    <location>
        <begin position="16"/>
        <end position="41"/>
    </location>
</feature>
<evidence type="ECO:0000313" key="3">
    <source>
        <dbReference type="Proteomes" id="UP000078200"/>
    </source>
</evidence>
<dbReference type="Proteomes" id="UP000078200">
    <property type="component" value="Unassembled WGS sequence"/>
</dbReference>
<dbReference type="EnsemblMetazoa" id="GAUT003076-RA">
    <property type="protein sequence ID" value="GAUT003076-PA"/>
    <property type="gene ID" value="GAUT003076"/>
</dbReference>
<dbReference type="VEuPathDB" id="VectorBase:GAUT003076"/>
<keyword evidence="3" id="KW-1185">Reference proteome</keyword>
<keyword evidence="1" id="KW-0812">Transmembrane</keyword>